<feature type="transmembrane region" description="Helical" evidence="6">
    <location>
        <begin position="376"/>
        <end position="395"/>
    </location>
</feature>
<evidence type="ECO:0000256" key="5">
    <source>
        <dbReference type="ARBA" id="ARBA00023136"/>
    </source>
</evidence>
<keyword evidence="8" id="KW-1185">Reference proteome</keyword>
<feature type="transmembrane region" description="Helical" evidence="6">
    <location>
        <begin position="118"/>
        <end position="138"/>
    </location>
</feature>
<dbReference type="InterPro" id="IPR050833">
    <property type="entry name" value="Poly_Biosynth_Transport"/>
</dbReference>
<feature type="transmembrane region" description="Helical" evidence="6">
    <location>
        <begin position="227"/>
        <end position="247"/>
    </location>
</feature>
<keyword evidence="2" id="KW-1003">Cell membrane</keyword>
<feature type="transmembrane region" description="Helical" evidence="6">
    <location>
        <begin position="190"/>
        <end position="215"/>
    </location>
</feature>
<evidence type="ECO:0000256" key="3">
    <source>
        <dbReference type="ARBA" id="ARBA00022692"/>
    </source>
</evidence>
<dbReference type="Pfam" id="PF01943">
    <property type="entry name" value="Polysacc_synt"/>
    <property type="match status" value="1"/>
</dbReference>
<dbReference type="Proteomes" id="UP000468581">
    <property type="component" value="Unassembled WGS sequence"/>
</dbReference>
<evidence type="ECO:0000256" key="6">
    <source>
        <dbReference type="SAM" id="Phobius"/>
    </source>
</evidence>
<feature type="transmembrane region" description="Helical" evidence="6">
    <location>
        <begin position="458"/>
        <end position="475"/>
    </location>
</feature>
<dbReference type="PANTHER" id="PTHR30250:SF11">
    <property type="entry name" value="O-ANTIGEN TRANSPORTER-RELATED"/>
    <property type="match status" value="1"/>
</dbReference>
<evidence type="ECO:0000313" key="7">
    <source>
        <dbReference type="EMBL" id="NER13215.1"/>
    </source>
</evidence>
<proteinExistence type="predicted"/>
<protein>
    <submittedName>
        <fullName evidence="7">Oligosaccharide flippase family protein</fullName>
    </submittedName>
</protein>
<keyword evidence="3 6" id="KW-0812">Transmembrane</keyword>
<feature type="transmembrane region" description="Helical" evidence="6">
    <location>
        <begin position="435"/>
        <end position="452"/>
    </location>
</feature>
<feature type="transmembrane region" description="Helical" evidence="6">
    <location>
        <begin position="150"/>
        <end position="170"/>
    </location>
</feature>
<name>A0A6P0UIT1_9FLAO</name>
<feature type="transmembrane region" description="Helical" evidence="6">
    <location>
        <begin position="267"/>
        <end position="289"/>
    </location>
</feature>
<comment type="subcellular location">
    <subcellularLocation>
        <location evidence="1">Cell membrane</location>
        <topology evidence="1">Multi-pass membrane protein</topology>
    </subcellularLocation>
</comment>
<dbReference type="InterPro" id="IPR002797">
    <property type="entry name" value="Polysacc_synth"/>
</dbReference>
<evidence type="ECO:0000256" key="2">
    <source>
        <dbReference type="ARBA" id="ARBA00022475"/>
    </source>
</evidence>
<evidence type="ECO:0000256" key="4">
    <source>
        <dbReference type="ARBA" id="ARBA00022989"/>
    </source>
</evidence>
<evidence type="ECO:0000256" key="1">
    <source>
        <dbReference type="ARBA" id="ARBA00004651"/>
    </source>
</evidence>
<dbReference type="GO" id="GO:0005886">
    <property type="term" value="C:plasma membrane"/>
    <property type="evidence" value="ECO:0007669"/>
    <property type="project" value="UniProtKB-SubCell"/>
</dbReference>
<dbReference type="EMBL" id="JAABOO010000001">
    <property type="protein sequence ID" value="NER13215.1"/>
    <property type="molecule type" value="Genomic_DNA"/>
</dbReference>
<dbReference type="PANTHER" id="PTHR30250">
    <property type="entry name" value="PST FAMILY PREDICTED COLANIC ACID TRANSPORTER"/>
    <property type="match status" value="1"/>
</dbReference>
<feature type="transmembrane region" description="Helical" evidence="6">
    <location>
        <begin position="401"/>
        <end position="423"/>
    </location>
</feature>
<keyword evidence="4 6" id="KW-1133">Transmembrane helix</keyword>
<accession>A0A6P0UIT1</accession>
<dbReference type="RefSeq" id="WP_163606211.1">
    <property type="nucleotide sequence ID" value="NZ_JAABOO010000001.1"/>
</dbReference>
<dbReference type="AlphaFoldDB" id="A0A6P0UIT1"/>
<keyword evidence="5 6" id="KW-0472">Membrane</keyword>
<feature type="transmembrane region" description="Helical" evidence="6">
    <location>
        <begin position="44"/>
        <end position="65"/>
    </location>
</feature>
<gene>
    <name evidence="7" type="ORF">GWK08_07175</name>
</gene>
<organism evidence="7 8">
    <name type="scientific">Leptobacterium flavescens</name>
    <dbReference type="NCBI Taxonomy" id="472055"/>
    <lineage>
        <taxon>Bacteria</taxon>
        <taxon>Pseudomonadati</taxon>
        <taxon>Bacteroidota</taxon>
        <taxon>Flavobacteriia</taxon>
        <taxon>Flavobacteriales</taxon>
        <taxon>Flavobacteriaceae</taxon>
        <taxon>Leptobacterium</taxon>
    </lineage>
</organism>
<feature type="transmembrane region" description="Helical" evidence="6">
    <location>
        <begin position="86"/>
        <end position="112"/>
    </location>
</feature>
<evidence type="ECO:0000313" key="8">
    <source>
        <dbReference type="Proteomes" id="UP000468581"/>
    </source>
</evidence>
<feature type="transmembrane region" description="Helical" evidence="6">
    <location>
        <begin position="309"/>
        <end position="327"/>
    </location>
</feature>
<feature type="transmembrane region" description="Helical" evidence="6">
    <location>
        <begin position="347"/>
        <end position="364"/>
    </location>
</feature>
<feature type="transmembrane region" description="Helical" evidence="6">
    <location>
        <begin position="12"/>
        <end position="32"/>
    </location>
</feature>
<reference evidence="7 8" key="1">
    <citation type="submission" date="2020-01" db="EMBL/GenBank/DDBJ databases">
        <title>Leptobacterium flavescens.</title>
        <authorList>
            <person name="Wang G."/>
        </authorList>
    </citation>
    <scope>NUCLEOTIDE SEQUENCE [LARGE SCALE GENOMIC DNA]</scope>
    <source>
        <strain evidence="7 8">KCTC 22160</strain>
    </source>
</reference>
<comment type="caution">
    <text evidence="7">The sequence shown here is derived from an EMBL/GenBank/DDBJ whole genome shotgun (WGS) entry which is preliminary data.</text>
</comment>
<sequence>MSAIKKLFKHTFIYGLATVLPRMLNFILVPLYTTEGVLESAAEYGKVSVIFSYFVLFNVLFSYGMETAFFRFFNKEENKDRVVGTSALSIIISSSVLLALGFLFTDQIAAFIGIDREIIQLVIWILFLDVLVVIPFAWLRANERPMRYAIIKIVNVIVNLGLNLFFLLWLKDLAQNGSVFETIYRPHYQINYIFISNLVASALTLLLVAGFYLKINYTFHTGLLKKMLRYAFPVLIAGIAFSINETFDRILLDILLPEDIAETEVGKYAACYKLAVFMTLFATAFRLGIEPFFFSHANSSKPQDGYARITEYFVIFGSAILLSVVVFADVLKPIIIRSEEYWEAMSIVPLILLANLCLGIYHNLSVWYKVTDQTKYGAYISVFGALITLALNFILIPIIGYMGAAIATLAAYGSMMLLSFYLGQRKYPIPYNLKKTGGFLVLSILFSGIAFYGFDRNLFIGCGLLLVFLIMIYFSEKEMLKRIFIKN</sequence>